<reference evidence="2" key="1">
    <citation type="submission" date="2018-10" db="EMBL/GenBank/DDBJ databases">
        <title>Population genomic analysis revealed the cold adaptation of white poplar.</title>
        <authorList>
            <person name="Liu Y.-J."/>
        </authorList>
    </citation>
    <scope>NUCLEOTIDE SEQUENCE [LARGE SCALE GENOMIC DNA]</scope>
    <source>
        <strain evidence="2">PAL-ZL1</strain>
    </source>
</reference>
<organism evidence="2">
    <name type="scientific">Populus alba</name>
    <name type="common">White poplar</name>
    <dbReference type="NCBI Taxonomy" id="43335"/>
    <lineage>
        <taxon>Eukaryota</taxon>
        <taxon>Viridiplantae</taxon>
        <taxon>Streptophyta</taxon>
        <taxon>Embryophyta</taxon>
        <taxon>Tracheophyta</taxon>
        <taxon>Spermatophyta</taxon>
        <taxon>Magnoliopsida</taxon>
        <taxon>eudicotyledons</taxon>
        <taxon>Gunneridae</taxon>
        <taxon>Pentapetalae</taxon>
        <taxon>rosids</taxon>
        <taxon>fabids</taxon>
        <taxon>Malpighiales</taxon>
        <taxon>Salicaceae</taxon>
        <taxon>Saliceae</taxon>
        <taxon>Populus</taxon>
    </lineage>
</organism>
<accession>A0A4U5Q091</accession>
<dbReference type="EMBL" id="RCHU01000515">
    <property type="protein sequence ID" value="TKS02822.1"/>
    <property type="molecule type" value="Genomic_DNA"/>
</dbReference>
<gene>
    <name evidence="2" type="ORF">D5086_0000159290</name>
</gene>
<dbReference type="Pfam" id="PF03732">
    <property type="entry name" value="Retrotrans_gag"/>
    <property type="match status" value="1"/>
</dbReference>
<comment type="caution">
    <text evidence="2">The sequence shown here is derived from an EMBL/GenBank/DDBJ whole genome shotgun (WGS) entry which is preliminary data.</text>
</comment>
<dbReference type="AlphaFoldDB" id="A0A4U5Q091"/>
<feature type="domain" description="Retrotransposon gag" evidence="1">
    <location>
        <begin position="57"/>
        <end position="140"/>
    </location>
</feature>
<name>A0A4U5Q091_POPAL</name>
<protein>
    <recommendedName>
        <fullName evidence="1">Retrotransposon gag domain-containing protein</fullName>
    </recommendedName>
</protein>
<sequence>MDTRGKTNAEFRAEITETLGRHDANFDELNHNFNRVNDALQGVMAELQAMRIAHSHHSSEREWYCWYTKSKGQLRWKEFVSALLHRFGPTEYDDPSEALSRLKQTTTVNAYQEAFEKLSHKVDDLPENFLVGCFIAGLKDEIHLDVRVKQPKTLSKSISVAHLIEEQNQVQRKFNNPVRPATTPSFQPKPPHTNTMGLLGPAPAQRTTHPTAPIRRITGQEERERREKGLCFYCDEQYVPGHRCSRP</sequence>
<proteinExistence type="predicted"/>
<evidence type="ECO:0000259" key="1">
    <source>
        <dbReference type="Pfam" id="PF03732"/>
    </source>
</evidence>
<evidence type="ECO:0000313" key="2">
    <source>
        <dbReference type="EMBL" id="TKS02822.1"/>
    </source>
</evidence>
<dbReference type="InterPro" id="IPR005162">
    <property type="entry name" value="Retrotrans_gag_dom"/>
</dbReference>